<protein>
    <submittedName>
        <fullName evidence="2">Uncharacterized protein</fullName>
    </submittedName>
</protein>
<evidence type="ECO:0000313" key="2">
    <source>
        <dbReference type="WBParaSite" id="ES5_v2.g30743.t1"/>
    </source>
</evidence>
<reference evidence="2" key="1">
    <citation type="submission" date="2022-11" db="UniProtKB">
        <authorList>
            <consortium name="WormBaseParasite"/>
        </authorList>
    </citation>
    <scope>IDENTIFICATION</scope>
</reference>
<proteinExistence type="predicted"/>
<dbReference type="Proteomes" id="UP000887579">
    <property type="component" value="Unplaced"/>
</dbReference>
<accession>A0AC34GMB4</accession>
<name>A0AC34GMB4_9BILA</name>
<organism evidence="1 2">
    <name type="scientific">Panagrolaimus sp. ES5</name>
    <dbReference type="NCBI Taxonomy" id="591445"/>
    <lineage>
        <taxon>Eukaryota</taxon>
        <taxon>Metazoa</taxon>
        <taxon>Ecdysozoa</taxon>
        <taxon>Nematoda</taxon>
        <taxon>Chromadorea</taxon>
        <taxon>Rhabditida</taxon>
        <taxon>Tylenchina</taxon>
        <taxon>Panagrolaimomorpha</taxon>
        <taxon>Panagrolaimoidea</taxon>
        <taxon>Panagrolaimidae</taxon>
        <taxon>Panagrolaimus</taxon>
    </lineage>
</organism>
<dbReference type="WBParaSite" id="ES5_v2.g30743.t1">
    <property type="protein sequence ID" value="ES5_v2.g30743.t1"/>
    <property type="gene ID" value="ES5_v2.g30743"/>
</dbReference>
<evidence type="ECO:0000313" key="1">
    <source>
        <dbReference type="Proteomes" id="UP000887579"/>
    </source>
</evidence>
<sequence length="71" mass="7477">MSSSQHGILSHGSTSSNNGHVRFDPTTADNSRPSKPPTTPPPDPSKVAAPVVNCPIKDEVVSLNGLFKTMH</sequence>